<keyword evidence="4" id="KW-0472">Membrane</keyword>
<comment type="subcellular location">
    <subcellularLocation>
        <location evidence="1">Membrane</location>
        <topology evidence="1">Single-pass membrane protein</topology>
    </subcellularLocation>
</comment>
<evidence type="ECO:0000256" key="2">
    <source>
        <dbReference type="ARBA" id="ARBA00022692"/>
    </source>
</evidence>
<dbReference type="Pfam" id="PF13103">
    <property type="entry name" value="TonB_2"/>
    <property type="match status" value="1"/>
</dbReference>
<dbReference type="EMBL" id="VAFM01000001">
    <property type="protein sequence ID" value="TKW61657.1"/>
    <property type="molecule type" value="Genomic_DNA"/>
</dbReference>
<dbReference type="GO" id="GO:0016020">
    <property type="term" value="C:membrane"/>
    <property type="evidence" value="ECO:0007669"/>
    <property type="project" value="UniProtKB-SubCell"/>
</dbReference>
<evidence type="ECO:0000313" key="7">
    <source>
        <dbReference type="Proteomes" id="UP000320948"/>
    </source>
</evidence>
<evidence type="ECO:0000256" key="5">
    <source>
        <dbReference type="SAM" id="MobiDB-lite"/>
    </source>
</evidence>
<feature type="region of interest" description="Disordered" evidence="5">
    <location>
        <begin position="57"/>
        <end position="137"/>
    </location>
</feature>
<accession>A0A6N4RD60</accession>
<dbReference type="Gene3D" id="3.30.1150.10">
    <property type="match status" value="1"/>
</dbReference>
<feature type="region of interest" description="Disordered" evidence="5">
    <location>
        <begin position="156"/>
        <end position="184"/>
    </location>
</feature>
<evidence type="ECO:0000256" key="4">
    <source>
        <dbReference type="ARBA" id="ARBA00023136"/>
    </source>
</evidence>
<feature type="compositionally biased region" description="Basic and acidic residues" evidence="5">
    <location>
        <begin position="156"/>
        <end position="169"/>
    </location>
</feature>
<keyword evidence="2" id="KW-0812">Transmembrane</keyword>
<keyword evidence="3" id="KW-1133">Transmembrane helix</keyword>
<gene>
    <name evidence="6" type="ORF">DI628_03250</name>
</gene>
<proteinExistence type="predicted"/>
<dbReference type="SUPFAM" id="SSF74653">
    <property type="entry name" value="TolA/TonB C-terminal domain"/>
    <property type="match status" value="1"/>
</dbReference>
<evidence type="ECO:0000256" key="3">
    <source>
        <dbReference type="ARBA" id="ARBA00022989"/>
    </source>
</evidence>
<organism evidence="6 7">
    <name type="scientific">Blastochloris viridis</name>
    <name type="common">Rhodopseudomonas viridis</name>
    <dbReference type="NCBI Taxonomy" id="1079"/>
    <lineage>
        <taxon>Bacteria</taxon>
        <taxon>Pseudomonadati</taxon>
        <taxon>Pseudomonadota</taxon>
        <taxon>Alphaproteobacteria</taxon>
        <taxon>Hyphomicrobiales</taxon>
        <taxon>Blastochloridaceae</taxon>
        <taxon>Blastochloris</taxon>
    </lineage>
</organism>
<evidence type="ECO:0000256" key="1">
    <source>
        <dbReference type="ARBA" id="ARBA00004167"/>
    </source>
</evidence>
<dbReference type="AlphaFoldDB" id="A0A6N4RD60"/>
<reference evidence="6 7" key="1">
    <citation type="journal article" date="2017" name="Nat. Commun.">
        <title>In situ click chemistry generation of cyclooxygenase-2 inhibitors.</title>
        <authorList>
            <person name="Bhardwaj A."/>
            <person name="Kaur J."/>
            <person name="Wuest M."/>
            <person name="Wuest F."/>
        </authorList>
    </citation>
    <scope>NUCLEOTIDE SEQUENCE [LARGE SCALE GENOMIC DNA]</scope>
    <source>
        <strain evidence="6">S2_018_000_R2_106</strain>
    </source>
</reference>
<protein>
    <submittedName>
        <fullName evidence="6">TonB family protein</fullName>
    </submittedName>
</protein>
<name>A0A6N4RD60_BLAVI</name>
<dbReference type="Proteomes" id="UP000320948">
    <property type="component" value="Unassembled WGS sequence"/>
</dbReference>
<sequence length="275" mass="29977">MAATLHHRVTEQPNLKKVIVWSLMLHVAVLVGMSLSLTHRVRVSTPTVQVKLVGVPQPKAASSKVEPQKVRTQDSAAPKDPPKEMKNIPPSDAKTKFVTDTKETTPDKKETPIEAKERPPVLDKSPKEKKVVKNEKDAKVVKNPEDFLENLDDFLEKADKPSPKPKDVTPDPTKQAGEGPQLQLNLSDQGVNDAIGMAVNKNWVIPPGKDLNGLTIVVQIKLGPSGDLIGLRVVQSSGDASFDATLIRAIRKSIPLPIPSDKMGAYADFEMAFSQ</sequence>
<dbReference type="InterPro" id="IPR006260">
    <property type="entry name" value="TonB/TolA_C"/>
</dbReference>
<dbReference type="NCBIfam" id="TIGR01352">
    <property type="entry name" value="tonB_Cterm"/>
    <property type="match status" value="1"/>
</dbReference>
<feature type="compositionally biased region" description="Basic and acidic residues" evidence="5">
    <location>
        <begin position="93"/>
        <end position="137"/>
    </location>
</feature>
<comment type="caution">
    <text evidence="6">The sequence shown here is derived from an EMBL/GenBank/DDBJ whole genome shotgun (WGS) entry which is preliminary data.</text>
</comment>
<evidence type="ECO:0000313" key="6">
    <source>
        <dbReference type="EMBL" id="TKW61657.1"/>
    </source>
</evidence>